<dbReference type="RefSeq" id="WP_055663872.1">
    <property type="nucleotide sequence ID" value="NZ_CYPR01000161.1"/>
</dbReference>
<dbReference type="OrthoDB" id="7659063at2"/>
<organism evidence="2 3">
    <name type="scientific">Jannaschia seosinensis</name>
    <dbReference type="NCBI Taxonomy" id="313367"/>
    <lineage>
        <taxon>Bacteria</taxon>
        <taxon>Pseudomonadati</taxon>
        <taxon>Pseudomonadota</taxon>
        <taxon>Alphaproteobacteria</taxon>
        <taxon>Rhodobacterales</taxon>
        <taxon>Roseobacteraceae</taxon>
        <taxon>Jannaschia</taxon>
    </lineage>
</organism>
<evidence type="ECO:0000256" key="1">
    <source>
        <dbReference type="SAM" id="SignalP"/>
    </source>
</evidence>
<feature type="chain" id="PRO_5005809997" description="Lipoprotein" evidence="1">
    <location>
        <begin position="24"/>
        <end position="84"/>
    </location>
</feature>
<reference evidence="2 3" key="1">
    <citation type="submission" date="2015-09" db="EMBL/GenBank/DDBJ databases">
        <authorList>
            <person name="Jackson K.R."/>
            <person name="Lunt B.L."/>
            <person name="Fisher J.N.B."/>
            <person name="Gardner A.V."/>
            <person name="Bailey M.E."/>
            <person name="Deus L.M."/>
            <person name="Earl A.S."/>
            <person name="Gibby P.D."/>
            <person name="Hartmann K.A."/>
            <person name="Liu J.E."/>
            <person name="Manci A.M."/>
            <person name="Nielsen D.A."/>
            <person name="Solomon M.B."/>
            <person name="Breakwell D.P."/>
            <person name="Burnett S.H."/>
            <person name="Grose J.H."/>
        </authorList>
    </citation>
    <scope>NUCLEOTIDE SEQUENCE [LARGE SCALE GENOMIC DNA]</scope>
    <source>
        <strain evidence="2 3">CECT 7799</strain>
    </source>
</reference>
<dbReference type="PROSITE" id="PS51257">
    <property type="entry name" value="PROKAR_LIPOPROTEIN"/>
    <property type="match status" value="1"/>
</dbReference>
<keyword evidence="3" id="KW-1185">Reference proteome</keyword>
<dbReference type="Proteomes" id="UP000049455">
    <property type="component" value="Unassembled WGS sequence"/>
</dbReference>
<name>A0A0M7BAA2_9RHOB</name>
<feature type="signal peptide" evidence="1">
    <location>
        <begin position="1"/>
        <end position="23"/>
    </location>
</feature>
<evidence type="ECO:0008006" key="4">
    <source>
        <dbReference type="Google" id="ProtNLM"/>
    </source>
</evidence>
<accession>A0A0M7BAA2</accession>
<dbReference type="EMBL" id="CYPR01000161">
    <property type="protein sequence ID" value="CUH39717.1"/>
    <property type="molecule type" value="Genomic_DNA"/>
</dbReference>
<protein>
    <recommendedName>
        <fullName evidence="4">Lipoprotein</fullName>
    </recommendedName>
</protein>
<dbReference type="AlphaFoldDB" id="A0A0M7BAA2"/>
<gene>
    <name evidence="2" type="ORF">JSE7799_02445</name>
</gene>
<keyword evidence="1" id="KW-0732">Signal</keyword>
<evidence type="ECO:0000313" key="2">
    <source>
        <dbReference type="EMBL" id="CUH39717.1"/>
    </source>
</evidence>
<sequence>MIGARITAVAAALLLTACLPTSDAPVPDPQAYARIDAPVPFAVRRLLPQGITEADVRVADNCYAYAYDGQIWPVLIPRGTQYCL</sequence>
<dbReference type="STRING" id="313367.JSE7799_02445"/>
<evidence type="ECO:0000313" key="3">
    <source>
        <dbReference type="Proteomes" id="UP000049455"/>
    </source>
</evidence>
<proteinExistence type="predicted"/>